<evidence type="ECO:0000313" key="2">
    <source>
        <dbReference type="EMBL" id="MBF4274974.1"/>
    </source>
</evidence>
<proteinExistence type="predicted"/>
<reference evidence="2 3" key="1">
    <citation type="journal article" date="2021" name="PeerJ">
        <title>Analysis of 44 Vibrio anguillarum genomes reveals high genetic diversity.</title>
        <authorList>
            <person name="Hansen M.J."/>
            <person name="Dalsgaard I."/>
        </authorList>
    </citation>
    <scope>NUCLEOTIDE SEQUENCE [LARGE SCALE GENOMIC DNA]</scope>
    <source>
        <strain evidence="2 3">17-16730-2A</strain>
    </source>
</reference>
<comment type="caution">
    <text evidence="2">The sequence shown here is derived from an EMBL/GenBank/DDBJ whole genome shotgun (WGS) entry which is preliminary data.</text>
</comment>
<dbReference type="EMBL" id="RDOM01000733">
    <property type="protein sequence ID" value="MBF4274974.1"/>
    <property type="molecule type" value="Genomic_DNA"/>
</dbReference>
<dbReference type="InterPro" id="IPR000551">
    <property type="entry name" value="MerR-type_HTH_dom"/>
</dbReference>
<dbReference type="AlphaFoldDB" id="A0ABD4KUN4"/>
<name>A0ABD4KUN4_VIBAN</name>
<feature type="domain" description="HTH merR-type" evidence="1">
    <location>
        <begin position="13"/>
        <end position="30"/>
    </location>
</feature>
<organism evidence="2 3">
    <name type="scientific">Vibrio anguillarum</name>
    <name type="common">Listonella anguillarum</name>
    <dbReference type="NCBI Taxonomy" id="55601"/>
    <lineage>
        <taxon>Bacteria</taxon>
        <taxon>Pseudomonadati</taxon>
        <taxon>Pseudomonadota</taxon>
        <taxon>Gammaproteobacteria</taxon>
        <taxon>Vibrionales</taxon>
        <taxon>Vibrionaceae</taxon>
        <taxon>Vibrio</taxon>
    </lineage>
</organism>
<dbReference type="Proteomes" id="UP000722957">
    <property type="component" value="Unassembled WGS sequence"/>
</dbReference>
<evidence type="ECO:0000259" key="1">
    <source>
        <dbReference type="PROSITE" id="PS50937"/>
    </source>
</evidence>
<accession>A0ABD4KUN4</accession>
<dbReference type="PROSITE" id="PS50937">
    <property type="entry name" value="HTH_MERR_2"/>
    <property type="match status" value="1"/>
</dbReference>
<feature type="non-terminal residue" evidence="2">
    <location>
        <position position="30"/>
    </location>
</feature>
<sequence length="30" mass="3195">MTKVEITVSRNDYLTIGQLAERSGVAASAL</sequence>
<evidence type="ECO:0000313" key="3">
    <source>
        <dbReference type="Proteomes" id="UP000722957"/>
    </source>
</evidence>
<gene>
    <name evidence="2" type="ORF">EAY07_23800</name>
</gene>
<protein>
    <submittedName>
        <fullName evidence="2">Redox-sensitive transcriptional activator SoxR</fullName>
    </submittedName>
</protein>